<feature type="transmembrane region" description="Helical" evidence="6">
    <location>
        <begin position="134"/>
        <end position="150"/>
    </location>
</feature>
<evidence type="ECO:0008006" key="9">
    <source>
        <dbReference type="Google" id="ProtNLM"/>
    </source>
</evidence>
<keyword evidence="8" id="KW-1185">Reference proteome</keyword>
<keyword evidence="4 6" id="KW-1133">Transmembrane helix</keyword>
<dbReference type="GO" id="GO:0016020">
    <property type="term" value="C:membrane"/>
    <property type="evidence" value="ECO:0007669"/>
    <property type="project" value="UniProtKB-SubCell"/>
</dbReference>
<name>A8PRE6_MALGO</name>
<dbReference type="RefSeq" id="XP_001732260.1">
    <property type="nucleotide sequence ID" value="XM_001732208.1"/>
</dbReference>
<evidence type="ECO:0000256" key="4">
    <source>
        <dbReference type="ARBA" id="ARBA00022989"/>
    </source>
</evidence>
<evidence type="ECO:0000256" key="1">
    <source>
        <dbReference type="ARBA" id="ARBA00004370"/>
    </source>
</evidence>
<evidence type="ECO:0000256" key="6">
    <source>
        <dbReference type="SAM" id="Phobius"/>
    </source>
</evidence>
<evidence type="ECO:0000256" key="2">
    <source>
        <dbReference type="ARBA" id="ARBA00009160"/>
    </source>
</evidence>
<keyword evidence="5 6" id="KW-0472">Membrane</keyword>
<keyword evidence="3 6" id="KW-0812">Transmembrane</keyword>
<feature type="transmembrane region" description="Helical" evidence="6">
    <location>
        <begin position="108"/>
        <end position="128"/>
    </location>
</feature>
<protein>
    <recommendedName>
        <fullName evidence="9">FUN14 domain-containing protein</fullName>
    </recommendedName>
</protein>
<evidence type="ECO:0000313" key="7">
    <source>
        <dbReference type="EMBL" id="EDP45046.1"/>
    </source>
</evidence>
<gene>
    <name evidence="7" type="ORF">MGL_0035</name>
</gene>
<dbReference type="OMA" id="FYELTFG"/>
<dbReference type="OrthoDB" id="163794at2759"/>
<sequence length="221" mass="23846">MAMNMFRRVPFSLPIISQAARLSSPVRLSIRPTACSFRSFSMAANVPRVSASARSGFIASTGILAGGSLLLTSAWFGYSSKPAECEPTDLPAPAINASSGNTSNPKSIVNLYQLSFGTVCGLCAGIFIKKGLKVIAFLLGGVYILMQYLASKRMIRVDWSSLKNTYTSSVNRLAGPADTSKSNFEQMPLVRIWKRTVDFLTADFQERATFIAGLVLGLRLG</sequence>
<dbReference type="KEGG" id="mgl:MGL_0035"/>
<reference evidence="7 8" key="1">
    <citation type="journal article" date="2007" name="Proc. Natl. Acad. Sci. U.S.A.">
        <title>Dandruff-associated Malassezia genomes reveal convergent and divergent virulence traits shared with plant and human fungal pathogens.</title>
        <authorList>
            <person name="Xu J."/>
            <person name="Saunders C.W."/>
            <person name="Hu P."/>
            <person name="Grant R.A."/>
            <person name="Boekhout T."/>
            <person name="Kuramae E.E."/>
            <person name="Kronstad J.W."/>
            <person name="Deangelis Y.M."/>
            <person name="Reeder N.L."/>
            <person name="Johnstone K.R."/>
            <person name="Leland M."/>
            <person name="Fieno A.M."/>
            <person name="Begley W.M."/>
            <person name="Sun Y."/>
            <person name="Lacey M.P."/>
            <person name="Chaudhary T."/>
            <person name="Keough T."/>
            <person name="Chu L."/>
            <person name="Sears R."/>
            <person name="Yuan B."/>
            <person name="Dawson T.L.Jr."/>
        </authorList>
    </citation>
    <scope>NUCLEOTIDE SEQUENCE [LARGE SCALE GENOMIC DNA]</scope>
    <source>
        <strain evidence="8">ATCC MYA-4612 / CBS 7966</strain>
    </source>
</reference>
<dbReference type="InterPro" id="IPR007014">
    <property type="entry name" value="FUN14"/>
</dbReference>
<feature type="transmembrane region" description="Helical" evidence="6">
    <location>
        <begin position="57"/>
        <end position="78"/>
    </location>
</feature>
<evidence type="ECO:0000256" key="3">
    <source>
        <dbReference type="ARBA" id="ARBA00022692"/>
    </source>
</evidence>
<dbReference type="Pfam" id="PF04930">
    <property type="entry name" value="FUN14"/>
    <property type="match status" value="1"/>
</dbReference>
<comment type="subcellular location">
    <subcellularLocation>
        <location evidence="1">Membrane</location>
    </subcellularLocation>
</comment>
<evidence type="ECO:0000313" key="8">
    <source>
        <dbReference type="Proteomes" id="UP000008837"/>
    </source>
</evidence>
<dbReference type="PANTHER" id="PTHR21346:SF10">
    <property type="entry name" value="TRANSMEMBRANE PROTEIN"/>
    <property type="match status" value="1"/>
</dbReference>
<comment type="similarity">
    <text evidence="2">Belongs to the FUN14 family.</text>
</comment>
<evidence type="ECO:0000256" key="5">
    <source>
        <dbReference type="ARBA" id="ARBA00023136"/>
    </source>
</evidence>
<dbReference type="VEuPathDB" id="FungiDB:MGL_0035"/>
<dbReference type="Proteomes" id="UP000008837">
    <property type="component" value="Unassembled WGS sequence"/>
</dbReference>
<dbReference type="PANTHER" id="PTHR21346">
    <property type="entry name" value="FUN14 DOMAIN CONTAINING"/>
    <property type="match status" value="1"/>
</dbReference>
<organism evidence="7 8">
    <name type="scientific">Malassezia globosa (strain ATCC MYA-4612 / CBS 7966)</name>
    <name type="common">Dandruff-associated fungus</name>
    <dbReference type="NCBI Taxonomy" id="425265"/>
    <lineage>
        <taxon>Eukaryota</taxon>
        <taxon>Fungi</taxon>
        <taxon>Dikarya</taxon>
        <taxon>Basidiomycota</taxon>
        <taxon>Ustilaginomycotina</taxon>
        <taxon>Malasseziomycetes</taxon>
        <taxon>Malasseziales</taxon>
        <taxon>Malasseziaceae</taxon>
        <taxon>Malassezia</taxon>
    </lineage>
</organism>
<dbReference type="GeneID" id="5856566"/>
<proteinExistence type="inferred from homology"/>
<dbReference type="EMBL" id="AAYY01000001">
    <property type="protein sequence ID" value="EDP45046.1"/>
    <property type="molecule type" value="Genomic_DNA"/>
</dbReference>
<dbReference type="AlphaFoldDB" id="A8PRE6"/>
<dbReference type="STRING" id="425265.A8PRE6"/>
<accession>A8PRE6</accession>
<dbReference type="InParanoid" id="A8PRE6"/>
<comment type="caution">
    <text evidence="7">The sequence shown here is derived from an EMBL/GenBank/DDBJ whole genome shotgun (WGS) entry which is preliminary data.</text>
</comment>